<protein>
    <submittedName>
        <fullName evidence="1">Uncharacterized protein</fullName>
    </submittedName>
</protein>
<organism evidence="1 2">
    <name type="scientific">Caldithrix abyssi DSM 13497</name>
    <dbReference type="NCBI Taxonomy" id="880073"/>
    <lineage>
        <taxon>Bacteria</taxon>
        <taxon>Pseudomonadati</taxon>
        <taxon>Calditrichota</taxon>
        <taxon>Calditrichia</taxon>
        <taxon>Calditrichales</taxon>
        <taxon>Calditrichaceae</taxon>
        <taxon>Caldithrix</taxon>
    </lineage>
</organism>
<reference evidence="1 2" key="1">
    <citation type="submission" date="2016-11" db="EMBL/GenBank/DDBJ databases">
        <title>Genomic analysis of Caldithrix abyssi and proposal of a novel bacterial phylum Caldithrichaeota.</title>
        <authorList>
            <person name="Kublanov I."/>
            <person name="Sigalova O."/>
            <person name="Gavrilov S."/>
            <person name="Lebedinsky A."/>
            <person name="Ivanova N."/>
            <person name="Daum C."/>
            <person name="Reddy T."/>
            <person name="Klenk H.P."/>
            <person name="Goker M."/>
            <person name="Reva O."/>
            <person name="Miroshnichenko M."/>
            <person name="Kyprides N."/>
            <person name="Woyke T."/>
            <person name="Gelfand M."/>
        </authorList>
    </citation>
    <scope>NUCLEOTIDE SEQUENCE [LARGE SCALE GENOMIC DNA]</scope>
    <source>
        <strain evidence="1 2">LF13</strain>
    </source>
</reference>
<dbReference type="Proteomes" id="UP000183868">
    <property type="component" value="Chromosome"/>
</dbReference>
<gene>
    <name evidence="1" type="ORF">Cabys_4170</name>
</gene>
<dbReference type="AlphaFoldDB" id="A0A1J1CDX9"/>
<proteinExistence type="predicted"/>
<sequence length="54" mass="6612">MRVSYLPRLFYQILIQLTEKSKFYDLPFFIIQVSGTKTDKSINTLEHHKRYFQQ</sequence>
<accession>A0A1J1CDX9</accession>
<evidence type="ECO:0000313" key="2">
    <source>
        <dbReference type="Proteomes" id="UP000183868"/>
    </source>
</evidence>
<name>A0A1J1CDX9_CALAY</name>
<evidence type="ECO:0000313" key="1">
    <source>
        <dbReference type="EMBL" id="APF20915.1"/>
    </source>
</evidence>
<dbReference type="KEGG" id="caby:Cabys_4170"/>
<dbReference type="EMBL" id="CP018099">
    <property type="protein sequence ID" value="APF20915.1"/>
    <property type="molecule type" value="Genomic_DNA"/>
</dbReference>